<gene>
    <name evidence="1" type="ORF">Mame_00005</name>
</gene>
<dbReference type="OrthoDB" id="9960549at2"/>
<organism evidence="1 2">
    <name type="scientific">Martelella mediterranea DSM 17316</name>
    <dbReference type="NCBI Taxonomy" id="1122214"/>
    <lineage>
        <taxon>Bacteria</taxon>
        <taxon>Pseudomonadati</taxon>
        <taxon>Pseudomonadota</taxon>
        <taxon>Alphaproteobacteria</taxon>
        <taxon>Hyphomicrobiales</taxon>
        <taxon>Aurantimonadaceae</taxon>
        <taxon>Martelella</taxon>
    </lineage>
</organism>
<dbReference type="Proteomes" id="UP000191135">
    <property type="component" value="Chromosome"/>
</dbReference>
<protein>
    <submittedName>
        <fullName evidence="1">Uncharacterized protein</fullName>
    </submittedName>
</protein>
<evidence type="ECO:0000313" key="2">
    <source>
        <dbReference type="Proteomes" id="UP000191135"/>
    </source>
</evidence>
<dbReference type="STRING" id="1122214.Mame_00005"/>
<evidence type="ECO:0000313" key="1">
    <source>
        <dbReference type="EMBL" id="AQZ49390.1"/>
    </source>
</evidence>
<accession>A0A1U9YVG8</accession>
<sequence>MREPEKIPLLCRQRRQTEVEINDRIKETADAYNLAAQRFEQTKADRARIQNEIYKLQAAQAAATAAGQAPNPIVRGGAGIAGVGLEIALTRAEEKLRAIDGDSMKIKRDMEDAKEKQRFWNDKLAENAAIMRGLNCVFSY</sequence>
<dbReference type="RefSeq" id="WP_018063561.1">
    <property type="nucleotide sequence ID" value="NZ_AQWH01000003.1"/>
</dbReference>
<reference evidence="1 2" key="1">
    <citation type="submission" date="2017-03" db="EMBL/GenBank/DDBJ databases">
        <title>Foreign affairs: Plasmid Transfer between Roseobacters and Rhizobia.</title>
        <authorList>
            <person name="Bartling P."/>
            <person name="Bunk B."/>
            <person name="Overmann J."/>
            <person name="Brinkmann H."/>
            <person name="Petersen J."/>
        </authorList>
    </citation>
    <scope>NUCLEOTIDE SEQUENCE [LARGE SCALE GENOMIC DNA]</scope>
    <source>
        <strain evidence="1 2">MACL11</strain>
    </source>
</reference>
<proteinExistence type="predicted"/>
<name>A0A1U9YVG8_9HYPH</name>
<keyword evidence="2" id="KW-1185">Reference proteome</keyword>
<dbReference type="KEGG" id="mmed:Mame_00005"/>
<dbReference type="AlphaFoldDB" id="A0A1U9YVG8"/>
<dbReference type="EMBL" id="CP020330">
    <property type="protein sequence ID" value="AQZ49390.1"/>
    <property type="molecule type" value="Genomic_DNA"/>
</dbReference>